<proteinExistence type="predicted"/>
<feature type="region of interest" description="Disordered" evidence="1">
    <location>
        <begin position="102"/>
        <end position="124"/>
    </location>
</feature>
<keyword evidence="4" id="KW-1185">Reference proteome</keyword>
<dbReference type="AlphaFoldDB" id="A0A371GYT0"/>
<feature type="signal peptide" evidence="2">
    <location>
        <begin position="1"/>
        <end position="18"/>
    </location>
</feature>
<evidence type="ECO:0000313" key="3">
    <source>
        <dbReference type="EMBL" id="RDX95671.1"/>
    </source>
</evidence>
<reference evidence="3" key="1">
    <citation type="submission" date="2018-05" db="EMBL/GenBank/DDBJ databases">
        <title>Draft genome of Mucuna pruriens seed.</title>
        <authorList>
            <person name="Nnadi N.E."/>
            <person name="Vos R."/>
            <person name="Hasami M.H."/>
            <person name="Devisetty U.K."/>
            <person name="Aguiy J.C."/>
        </authorList>
    </citation>
    <scope>NUCLEOTIDE SEQUENCE [LARGE SCALE GENOMIC DNA]</scope>
    <source>
        <strain evidence="3">JCA_2017</strain>
    </source>
</reference>
<dbReference type="Proteomes" id="UP000257109">
    <property type="component" value="Unassembled WGS sequence"/>
</dbReference>
<protein>
    <recommendedName>
        <fullName evidence="5">Secreted protein</fullName>
    </recommendedName>
</protein>
<accession>A0A371GYT0</accession>
<feature type="non-terminal residue" evidence="3">
    <location>
        <position position="1"/>
    </location>
</feature>
<sequence>MPQTLATMLGWCCPTASCLTNDVNPVSWFSNLRLSTTNFNGGGSQAHKATAKKDESDHPRRGQERGDKNSCCRDHLPHLRQPVLANKRFIPFHRTNLDDISPSRGSWPDRFVLGPADPACPTAQ</sequence>
<feature type="region of interest" description="Disordered" evidence="1">
    <location>
        <begin position="39"/>
        <end position="74"/>
    </location>
</feature>
<keyword evidence="2" id="KW-0732">Signal</keyword>
<dbReference type="EMBL" id="QJKJ01004066">
    <property type="protein sequence ID" value="RDX95671.1"/>
    <property type="molecule type" value="Genomic_DNA"/>
</dbReference>
<feature type="chain" id="PRO_5017051365" description="Secreted protein" evidence="2">
    <location>
        <begin position="19"/>
        <end position="124"/>
    </location>
</feature>
<comment type="caution">
    <text evidence="3">The sequence shown here is derived from an EMBL/GenBank/DDBJ whole genome shotgun (WGS) entry which is preliminary data.</text>
</comment>
<evidence type="ECO:0000256" key="2">
    <source>
        <dbReference type="SAM" id="SignalP"/>
    </source>
</evidence>
<name>A0A371GYT0_MUCPR</name>
<gene>
    <name evidence="3" type="ORF">CR513_21774</name>
</gene>
<evidence type="ECO:0000256" key="1">
    <source>
        <dbReference type="SAM" id="MobiDB-lite"/>
    </source>
</evidence>
<organism evidence="3 4">
    <name type="scientific">Mucuna pruriens</name>
    <name type="common">Velvet bean</name>
    <name type="synonym">Dolichos pruriens</name>
    <dbReference type="NCBI Taxonomy" id="157652"/>
    <lineage>
        <taxon>Eukaryota</taxon>
        <taxon>Viridiplantae</taxon>
        <taxon>Streptophyta</taxon>
        <taxon>Embryophyta</taxon>
        <taxon>Tracheophyta</taxon>
        <taxon>Spermatophyta</taxon>
        <taxon>Magnoliopsida</taxon>
        <taxon>eudicotyledons</taxon>
        <taxon>Gunneridae</taxon>
        <taxon>Pentapetalae</taxon>
        <taxon>rosids</taxon>
        <taxon>fabids</taxon>
        <taxon>Fabales</taxon>
        <taxon>Fabaceae</taxon>
        <taxon>Papilionoideae</taxon>
        <taxon>50 kb inversion clade</taxon>
        <taxon>NPAAA clade</taxon>
        <taxon>indigoferoid/millettioid clade</taxon>
        <taxon>Phaseoleae</taxon>
        <taxon>Mucuna</taxon>
    </lineage>
</organism>
<evidence type="ECO:0008006" key="5">
    <source>
        <dbReference type="Google" id="ProtNLM"/>
    </source>
</evidence>
<feature type="compositionally biased region" description="Basic and acidic residues" evidence="1">
    <location>
        <begin position="51"/>
        <end position="74"/>
    </location>
</feature>
<evidence type="ECO:0000313" key="4">
    <source>
        <dbReference type="Proteomes" id="UP000257109"/>
    </source>
</evidence>